<dbReference type="PANTHER" id="PTHR11825:SF44">
    <property type="entry name" value="BRANCHED-CHAIN-AMINO-ACID AMINOTRANSFERASE"/>
    <property type="match status" value="1"/>
</dbReference>
<dbReference type="NCBIfam" id="TIGR01123">
    <property type="entry name" value="ilvE_II"/>
    <property type="match status" value="1"/>
</dbReference>
<dbReference type="InterPro" id="IPR001544">
    <property type="entry name" value="Aminotrans_IV"/>
</dbReference>
<dbReference type="Gene3D" id="3.30.470.10">
    <property type="match status" value="1"/>
</dbReference>
<evidence type="ECO:0000256" key="3">
    <source>
        <dbReference type="ARBA" id="ARBA00004824"/>
    </source>
</evidence>
<evidence type="ECO:0000256" key="8">
    <source>
        <dbReference type="ARBA" id="ARBA00022576"/>
    </source>
</evidence>
<reference evidence="17" key="1">
    <citation type="journal article" date="2019" name="Int. J. Syst. Evol. Microbiol.">
        <title>The Global Catalogue of Microorganisms (GCM) 10K type strain sequencing project: providing services to taxonomists for standard genome sequencing and annotation.</title>
        <authorList>
            <consortium name="The Broad Institute Genomics Platform"/>
            <consortium name="The Broad Institute Genome Sequencing Center for Infectious Disease"/>
            <person name="Wu L."/>
            <person name="Ma J."/>
        </authorList>
    </citation>
    <scope>NUCLEOTIDE SEQUENCE [LARGE SCALE GENOMIC DNA]</scope>
    <source>
        <strain evidence="17">JCM 32105</strain>
    </source>
</reference>
<organism evidence="16 17">
    <name type="scientific">Nemorincola caseinilytica</name>
    <dbReference type="NCBI Taxonomy" id="2054315"/>
    <lineage>
        <taxon>Bacteria</taxon>
        <taxon>Pseudomonadati</taxon>
        <taxon>Bacteroidota</taxon>
        <taxon>Chitinophagia</taxon>
        <taxon>Chitinophagales</taxon>
        <taxon>Chitinophagaceae</taxon>
        <taxon>Nemorincola</taxon>
    </lineage>
</organism>
<evidence type="ECO:0000256" key="11">
    <source>
        <dbReference type="ARBA" id="ARBA00022898"/>
    </source>
</evidence>
<keyword evidence="9" id="KW-0028">Amino-acid biosynthesis</keyword>
<dbReference type="CDD" id="cd01557">
    <property type="entry name" value="BCAT_beta_family"/>
    <property type="match status" value="1"/>
</dbReference>
<comment type="catalytic activity">
    <reaction evidence="15">
        <text>L-leucine + 2-oxoglutarate = 4-methyl-2-oxopentanoate + L-glutamate</text>
        <dbReference type="Rhea" id="RHEA:18321"/>
        <dbReference type="ChEBI" id="CHEBI:16810"/>
        <dbReference type="ChEBI" id="CHEBI:17865"/>
        <dbReference type="ChEBI" id="CHEBI:29985"/>
        <dbReference type="ChEBI" id="CHEBI:57427"/>
        <dbReference type="EC" id="2.6.1.42"/>
    </reaction>
</comment>
<keyword evidence="12" id="KW-0100">Branched-chain amino acid biosynthesis</keyword>
<keyword evidence="10" id="KW-0808">Transferase</keyword>
<dbReference type="InterPro" id="IPR036038">
    <property type="entry name" value="Aminotransferase-like"/>
</dbReference>
<dbReference type="PIRSF" id="PIRSF006468">
    <property type="entry name" value="BCAT1"/>
    <property type="match status" value="1"/>
</dbReference>
<evidence type="ECO:0000256" key="9">
    <source>
        <dbReference type="ARBA" id="ARBA00022605"/>
    </source>
</evidence>
<dbReference type="EMBL" id="BAABFA010000005">
    <property type="protein sequence ID" value="GAA4461637.1"/>
    <property type="molecule type" value="Genomic_DNA"/>
</dbReference>
<comment type="similarity">
    <text evidence="6">Belongs to the class-IV pyridoxal-phosphate-dependent aminotransferase family.</text>
</comment>
<evidence type="ECO:0000256" key="5">
    <source>
        <dbReference type="ARBA" id="ARBA00005072"/>
    </source>
</evidence>
<proteinExistence type="inferred from homology"/>
<keyword evidence="11" id="KW-0663">Pyridoxal phosphate</keyword>
<dbReference type="GO" id="GO:0008483">
    <property type="term" value="F:transaminase activity"/>
    <property type="evidence" value="ECO:0007669"/>
    <property type="project" value="UniProtKB-KW"/>
</dbReference>
<gene>
    <name evidence="16" type="ORF">GCM10023093_06620</name>
</gene>
<comment type="pathway">
    <text evidence="3">Amino-acid biosynthesis; L-isoleucine biosynthesis; L-isoleucine from 2-oxobutanoate: step 4/4.</text>
</comment>
<protein>
    <recommendedName>
        <fullName evidence="7">branched-chain-amino-acid transaminase</fullName>
        <ecNumber evidence="7">2.6.1.42</ecNumber>
    </recommendedName>
</protein>
<sequence length="350" mass="39143">MEQTISITSHTERKVTDTRALPFGKVPTEHMFIAEYKDGKWQNASVTPFHDLSLSPIALCLHYGQTVFEGMKAFRMNDGNINVFRMDKHYDRFNLSLQRMCMPAVPKDLFVNAIHQLVAIDADWVPTDEDGSLYIRPFMIATEARIGVKVADEYLFMVVCSPAFLYYSQPLRVKVETTYVRAAEGGTGMAKCGGNYGGAFYPAGLAREEGFDQVLWTDSKTHEYIEESGTMNAMFFIDDTLITPSLSGSILDGVTRNSLLSIARDKGVRVEERPIKYTELLAAFQAGKRVEAFGAGTAAVVAPIATISIHGTDHACYTGKDAMMYKLRSWLYDIRIGAAPDTHHWNYIIR</sequence>
<evidence type="ECO:0000256" key="1">
    <source>
        <dbReference type="ARBA" id="ARBA00001933"/>
    </source>
</evidence>
<evidence type="ECO:0000256" key="12">
    <source>
        <dbReference type="ARBA" id="ARBA00023304"/>
    </source>
</evidence>
<dbReference type="Gene3D" id="3.20.10.10">
    <property type="entry name" value="D-amino Acid Aminotransferase, subunit A, domain 2"/>
    <property type="match status" value="1"/>
</dbReference>
<accession>A0ABP8N8G0</accession>
<comment type="cofactor">
    <cofactor evidence="1">
        <name>pyridoxal 5'-phosphate</name>
        <dbReference type="ChEBI" id="CHEBI:597326"/>
    </cofactor>
</comment>
<dbReference type="PANTHER" id="PTHR11825">
    <property type="entry name" value="SUBGROUP IIII AMINOTRANSFERASE"/>
    <property type="match status" value="1"/>
</dbReference>
<evidence type="ECO:0000256" key="14">
    <source>
        <dbReference type="ARBA" id="ARBA00048798"/>
    </source>
</evidence>
<dbReference type="Pfam" id="PF01063">
    <property type="entry name" value="Aminotran_4"/>
    <property type="match status" value="1"/>
</dbReference>
<comment type="caution">
    <text evidence="16">The sequence shown here is derived from an EMBL/GenBank/DDBJ whole genome shotgun (WGS) entry which is preliminary data.</text>
</comment>
<evidence type="ECO:0000256" key="2">
    <source>
        <dbReference type="ARBA" id="ARBA00003109"/>
    </source>
</evidence>
<evidence type="ECO:0000256" key="4">
    <source>
        <dbReference type="ARBA" id="ARBA00004931"/>
    </source>
</evidence>
<dbReference type="NCBIfam" id="NF009897">
    <property type="entry name" value="PRK13357.1"/>
    <property type="match status" value="1"/>
</dbReference>
<dbReference type="InterPro" id="IPR043132">
    <property type="entry name" value="BCAT-like_C"/>
</dbReference>
<name>A0ABP8N8G0_9BACT</name>
<dbReference type="EC" id="2.6.1.42" evidence="7"/>
<dbReference type="SUPFAM" id="SSF56752">
    <property type="entry name" value="D-aminoacid aminotransferase-like PLP-dependent enzymes"/>
    <property type="match status" value="1"/>
</dbReference>
<dbReference type="InterPro" id="IPR043131">
    <property type="entry name" value="BCAT-like_N"/>
</dbReference>
<comment type="pathway">
    <text evidence="4">Amino-acid biosynthesis; L-valine biosynthesis; L-valine from pyruvate: step 4/4.</text>
</comment>
<dbReference type="RefSeq" id="WP_345078499.1">
    <property type="nucleotide sequence ID" value="NZ_BAABFA010000005.1"/>
</dbReference>
<keyword evidence="17" id="KW-1185">Reference proteome</keyword>
<evidence type="ECO:0000313" key="17">
    <source>
        <dbReference type="Proteomes" id="UP001500067"/>
    </source>
</evidence>
<evidence type="ECO:0000256" key="10">
    <source>
        <dbReference type="ARBA" id="ARBA00022679"/>
    </source>
</evidence>
<evidence type="ECO:0000256" key="6">
    <source>
        <dbReference type="ARBA" id="ARBA00009320"/>
    </source>
</evidence>
<evidence type="ECO:0000313" key="16">
    <source>
        <dbReference type="EMBL" id="GAA4461637.1"/>
    </source>
</evidence>
<dbReference type="InterPro" id="IPR005786">
    <property type="entry name" value="B_amino_transII"/>
</dbReference>
<dbReference type="Proteomes" id="UP001500067">
    <property type="component" value="Unassembled WGS sequence"/>
</dbReference>
<evidence type="ECO:0000256" key="15">
    <source>
        <dbReference type="ARBA" id="ARBA00049229"/>
    </source>
</evidence>
<evidence type="ECO:0000256" key="7">
    <source>
        <dbReference type="ARBA" id="ARBA00013053"/>
    </source>
</evidence>
<comment type="pathway">
    <text evidence="5">Amino-acid biosynthesis; L-leucine biosynthesis; L-leucine from 3-methyl-2-oxobutanoate: step 4/4.</text>
</comment>
<keyword evidence="8 16" id="KW-0032">Aminotransferase</keyword>
<comment type="function">
    <text evidence="2">Acts on leucine, isoleucine and valine.</text>
</comment>
<dbReference type="InterPro" id="IPR033939">
    <property type="entry name" value="BCAT_family"/>
</dbReference>
<comment type="catalytic activity">
    <reaction evidence="13">
        <text>L-valine + 2-oxoglutarate = 3-methyl-2-oxobutanoate + L-glutamate</text>
        <dbReference type="Rhea" id="RHEA:24813"/>
        <dbReference type="ChEBI" id="CHEBI:11851"/>
        <dbReference type="ChEBI" id="CHEBI:16810"/>
        <dbReference type="ChEBI" id="CHEBI:29985"/>
        <dbReference type="ChEBI" id="CHEBI:57762"/>
        <dbReference type="EC" id="2.6.1.42"/>
    </reaction>
</comment>
<evidence type="ECO:0000256" key="13">
    <source>
        <dbReference type="ARBA" id="ARBA00048212"/>
    </source>
</evidence>
<comment type="catalytic activity">
    <reaction evidence="14">
        <text>L-isoleucine + 2-oxoglutarate = (S)-3-methyl-2-oxopentanoate + L-glutamate</text>
        <dbReference type="Rhea" id="RHEA:24801"/>
        <dbReference type="ChEBI" id="CHEBI:16810"/>
        <dbReference type="ChEBI" id="CHEBI:29985"/>
        <dbReference type="ChEBI" id="CHEBI:35146"/>
        <dbReference type="ChEBI" id="CHEBI:58045"/>
        <dbReference type="EC" id="2.6.1.42"/>
    </reaction>
</comment>